<evidence type="ECO:0000256" key="2">
    <source>
        <dbReference type="ARBA" id="ARBA00022475"/>
    </source>
</evidence>
<feature type="transmembrane region" description="Helical" evidence="6">
    <location>
        <begin position="68"/>
        <end position="89"/>
    </location>
</feature>
<keyword evidence="4 6" id="KW-1133">Transmembrane helix</keyword>
<evidence type="ECO:0000256" key="4">
    <source>
        <dbReference type="ARBA" id="ARBA00022989"/>
    </source>
</evidence>
<evidence type="ECO:0000313" key="7">
    <source>
        <dbReference type="EMBL" id="SUB57851.1"/>
    </source>
</evidence>
<comment type="subcellular location">
    <subcellularLocation>
        <location evidence="1">Cell membrane</location>
        <topology evidence="1">Multi-pass membrane protein</topology>
    </subcellularLocation>
</comment>
<dbReference type="GO" id="GO:0022857">
    <property type="term" value="F:transmembrane transporter activity"/>
    <property type="evidence" value="ECO:0007669"/>
    <property type="project" value="InterPro"/>
</dbReference>
<feature type="transmembrane region" description="Helical" evidence="6">
    <location>
        <begin position="200"/>
        <end position="221"/>
    </location>
</feature>
<dbReference type="STRING" id="1122949.GCA_000378725_01299"/>
<gene>
    <name evidence="7" type="ORF">NCTC13149_01711</name>
</gene>
<dbReference type="PANTHER" id="PTHR32196">
    <property type="entry name" value="ABC TRANSPORTER PERMEASE PROTEIN YPHD-RELATED-RELATED"/>
    <property type="match status" value="1"/>
</dbReference>
<feature type="transmembrane region" description="Helical" evidence="6">
    <location>
        <begin position="127"/>
        <end position="146"/>
    </location>
</feature>
<feature type="transmembrane region" description="Helical" evidence="6">
    <location>
        <begin position="331"/>
        <end position="350"/>
    </location>
</feature>
<evidence type="ECO:0000256" key="3">
    <source>
        <dbReference type="ARBA" id="ARBA00022692"/>
    </source>
</evidence>
<keyword evidence="2" id="KW-1003">Cell membrane</keyword>
<dbReference type="Pfam" id="PF02653">
    <property type="entry name" value="BPD_transp_2"/>
    <property type="match status" value="1"/>
</dbReference>
<reference evidence="7 8" key="1">
    <citation type="submission" date="2018-06" db="EMBL/GenBank/DDBJ databases">
        <authorList>
            <consortium name="Pathogen Informatics"/>
            <person name="Doyle S."/>
        </authorList>
    </citation>
    <scope>NUCLEOTIDE SEQUENCE [LARGE SCALE GENOMIC DNA]</scope>
    <source>
        <strain evidence="7 8">NCTC13149</strain>
    </source>
</reference>
<keyword evidence="3 6" id="KW-0812">Transmembrane</keyword>
<dbReference type="EMBL" id="UGSZ01000001">
    <property type="protein sequence ID" value="SUB57851.1"/>
    <property type="molecule type" value="Genomic_DNA"/>
</dbReference>
<dbReference type="OrthoDB" id="5499919at2"/>
<evidence type="ECO:0000256" key="5">
    <source>
        <dbReference type="ARBA" id="ARBA00023136"/>
    </source>
</evidence>
<evidence type="ECO:0000256" key="6">
    <source>
        <dbReference type="SAM" id="Phobius"/>
    </source>
</evidence>
<dbReference type="PANTHER" id="PTHR32196:SF15">
    <property type="entry name" value="SUGAR ABC TRANSPORTER PERMEASE PROTEIN"/>
    <property type="match status" value="1"/>
</dbReference>
<name>A0A379C6S4_9FIRM</name>
<feature type="transmembrane region" description="Helical" evidence="6">
    <location>
        <begin position="274"/>
        <end position="295"/>
    </location>
</feature>
<dbReference type="RefSeq" id="WP_004825024.1">
    <property type="nucleotide sequence ID" value="NZ_CAMUOS010000009.1"/>
</dbReference>
<feature type="transmembrane region" description="Helical" evidence="6">
    <location>
        <begin position="95"/>
        <end position="115"/>
    </location>
</feature>
<dbReference type="InterPro" id="IPR001851">
    <property type="entry name" value="ABC_transp_permease"/>
</dbReference>
<dbReference type="GO" id="GO:0005886">
    <property type="term" value="C:plasma membrane"/>
    <property type="evidence" value="ECO:0007669"/>
    <property type="project" value="UniProtKB-SubCell"/>
</dbReference>
<proteinExistence type="predicted"/>
<evidence type="ECO:0000256" key="1">
    <source>
        <dbReference type="ARBA" id="ARBA00004651"/>
    </source>
</evidence>
<feature type="transmembrane region" description="Helical" evidence="6">
    <location>
        <begin position="307"/>
        <end position="325"/>
    </location>
</feature>
<organism evidence="7 8">
    <name type="scientific">Peptoniphilus lacrimalis</name>
    <dbReference type="NCBI Taxonomy" id="33031"/>
    <lineage>
        <taxon>Bacteria</taxon>
        <taxon>Bacillati</taxon>
        <taxon>Bacillota</taxon>
        <taxon>Tissierellia</taxon>
        <taxon>Tissierellales</taxon>
        <taxon>Peptoniphilaceae</taxon>
        <taxon>Peptoniphilus</taxon>
    </lineage>
</organism>
<feature type="transmembrane region" description="Helical" evidence="6">
    <location>
        <begin position="43"/>
        <end position="61"/>
    </location>
</feature>
<dbReference type="Proteomes" id="UP000255517">
    <property type="component" value="Unassembled WGS sequence"/>
</dbReference>
<feature type="transmembrane region" description="Helical" evidence="6">
    <location>
        <begin position="12"/>
        <end position="31"/>
    </location>
</feature>
<sequence>MKNKNLLQKFGLARTIIALFLIALFIAAPFAGVSIKDSFENVLSRFGMFSILVLSLVPMVQSGCGLNFGIPIGVVCGILGGVTSIEFGYVGYMGLFMAMVFAILFSIFFGAIYGYVLNKIMGDEMLIATYVGYSFTSFMCIAYLLLPYKNPVSVLSYGGTGLRQQIPVANYWMKQVIGNSGNKMTMGLISKFLSFNIGGVHVPIGMFLLFAFFAFLVWSFFKTKTGTAMTAVGSNPEYAKASGINISRVRFVSVILSTAIASVGIIVYQQSYGFIQLYQAPLAFTFQTVAALLIGGASINKATIPHVIIGTFLFQGIITLTPTVINGAFNIDISEILRIIVTNGMILYALTRRNKVNE</sequence>
<feature type="transmembrane region" description="Helical" evidence="6">
    <location>
        <begin position="249"/>
        <end position="268"/>
    </location>
</feature>
<keyword evidence="5 6" id="KW-0472">Membrane</keyword>
<evidence type="ECO:0000313" key="8">
    <source>
        <dbReference type="Proteomes" id="UP000255517"/>
    </source>
</evidence>
<dbReference type="AlphaFoldDB" id="A0A379C6S4"/>
<protein>
    <submittedName>
        <fullName evidence="7">Ribose ABC transporter permease protein</fullName>
    </submittedName>
</protein>
<accession>A0A379C6S4</accession>